<feature type="non-terminal residue" evidence="2">
    <location>
        <position position="247"/>
    </location>
</feature>
<reference evidence="2" key="1">
    <citation type="submission" date="2023-10" db="EMBL/GenBank/DDBJ databases">
        <authorList>
            <person name="Chen Y."/>
            <person name="Shah S."/>
            <person name="Dougan E. K."/>
            <person name="Thang M."/>
            <person name="Chan C."/>
        </authorList>
    </citation>
    <scope>NUCLEOTIDE SEQUENCE [LARGE SCALE GENOMIC DNA]</scope>
</reference>
<organism evidence="2 3">
    <name type="scientific">Prorocentrum cordatum</name>
    <dbReference type="NCBI Taxonomy" id="2364126"/>
    <lineage>
        <taxon>Eukaryota</taxon>
        <taxon>Sar</taxon>
        <taxon>Alveolata</taxon>
        <taxon>Dinophyceae</taxon>
        <taxon>Prorocentrales</taxon>
        <taxon>Prorocentraceae</taxon>
        <taxon>Prorocentrum</taxon>
    </lineage>
</organism>
<gene>
    <name evidence="2" type="ORF">PCOR1329_LOCUS14433</name>
</gene>
<accession>A0ABN9QXW9</accession>
<dbReference type="Proteomes" id="UP001189429">
    <property type="component" value="Unassembled WGS sequence"/>
</dbReference>
<comment type="caution">
    <text evidence="2">The sequence shown here is derived from an EMBL/GenBank/DDBJ whole genome shotgun (WGS) entry which is preliminary data.</text>
</comment>
<feature type="region of interest" description="Disordered" evidence="1">
    <location>
        <begin position="186"/>
        <end position="247"/>
    </location>
</feature>
<proteinExistence type="predicted"/>
<name>A0ABN9QXW9_9DINO</name>
<sequence>MEFAQVVGAITYGQIHKDLVNETAHDCERMGSKVIHFDVRRLLTKDPSKTIEHKENGLHAQTQKTVMSQAGFVDACKDIVIEVANYNIKEWPSVLVLVECRRGFHRSDTVGRMCNAMLNFMLSRNQQYGRRGHISMLESVKAWMEPGKAWELAEGGEVPYAQLYASQAVRDDHMYHMVRIVGPVLPPGSPPRAEKSRGVGEGGKGAGGKVYTKGGKEAGPVYGKSGTSSAWRPVPTRGVYARESDDA</sequence>
<protein>
    <submittedName>
        <fullName evidence="2">Uncharacterized protein</fullName>
    </submittedName>
</protein>
<evidence type="ECO:0000256" key="1">
    <source>
        <dbReference type="SAM" id="MobiDB-lite"/>
    </source>
</evidence>
<feature type="compositionally biased region" description="Gly residues" evidence="1">
    <location>
        <begin position="199"/>
        <end position="208"/>
    </location>
</feature>
<evidence type="ECO:0000313" key="3">
    <source>
        <dbReference type="Proteomes" id="UP001189429"/>
    </source>
</evidence>
<evidence type="ECO:0000313" key="2">
    <source>
        <dbReference type="EMBL" id="CAK0809094.1"/>
    </source>
</evidence>
<dbReference type="EMBL" id="CAUYUJ010004316">
    <property type="protein sequence ID" value="CAK0809094.1"/>
    <property type="molecule type" value="Genomic_DNA"/>
</dbReference>
<keyword evidence="3" id="KW-1185">Reference proteome</keyword>